<name>A0A2G4EVM8_9CYAN</name>
<proteinExistence type="predicted"/>
<organism evidence="1 2">
    <name type="scientific">Tychonema bourrellyi FEM_GT703</name>
    <dbReference type="NCBI Taxonomy" id="2040638"/>
    <lineage>
        <taxon>Bacteria</taxon>
        <taxon>Bacillati</taxon>
        <taxon>Cyanobacteriota</taxon>
        <taxon>Cyanophyceae</taxon>
        <taxon>Oscillatoriophycideae</taxon>
        <taxon>Oscillatoriales</taxon>
        <taxon>Microcoleaceae</taxon>
        <taxon>Tychonema</taxon>
    </lineage>
</organism>
<reference evidence="1" key="1">
    <citation type="submission" date="2017-10" db="EMBL/GenBank/DDBJ databases">
        <title>Draft genome sequence of the planktic cyanobacteria Tychonema bourrellyi isolated from alpine lentic freshwater.</title>
        <authorList>
            <person name="Tett A."/>
            <person name="Armanini F."/>
            <person name="Asnicar F."/>
            <person name="Boscaini A."/>
            <person name="Pasolli E."/>
            <person name="Zolfo M."/>
            <person name="Donati C."/>
            <person name="Salmaso N."/>
            <person name="Segata N."/>
        </authorList>
    </citation>
    <scope>NUCLEOTIDE SEQUENCE</scope>
    <source>
        <strain evidence="1">FEM_GT703</strain>
    </source>
</reference>
<accession>A0A2G4EVM8</accession>
<evidence type="ECO:0000313" key="1">
    <source>
        <dbReference type="EMBL" id="PHX53593.1"/>
    </source>
</evidence>
<gene>
    <name evidence="1" type="ORF">CP500_020690</name>
</gene>
<protein>
    <recommendedName>
        <fullName evidence="3">DUF2281 domain-containing protein</fullName>
    </recommendedName>
</protein>
<dbReference type="OrthoDB" id="9813823at2"/>
<dbReference type="EMBL" id="NXIB02000175">
    <property type="protein sequence ID" value="PHX53593.1"/>
    <property type="molecule type" value="Genomic_DNA"/>
</dbReference>
<dbReference type="AlphaFoldDB" id="A0A2G4EVM8"/>
<evidence type="ECO:0000313" key="2">
    <source>
        <dbReference type="Proteomes" id="UP000226442"/>
    </source>
</evidence>
<evidence type="ECO:0008006" key="3">
    <source>
        <dbReference type="Google" id="ProtNLM"/>
    </source>
</evidence>
<dbReference type="Proteomes" id="UP000226442">
    <property type="component" value="Unassembled WGS sequence"/>
</dbReference>
<dbReference type="RefSeq" id="WP_096829567.1">
    <property type="nucleotide sequence ID" value="NZ_NXIB02000175.1"/>
</dbReference>
<comment type="caution">
    <text evidence="1">The sequence shown here is derived from an EMBL/GenBank/DDBJ whole genome shotgun (WGS) entry which is preliminary data.</text>
</comment>
<sequence length="86" mass="10225">MTIREIAIAKLQELPESFLPEVSEFIDFVMHKHQNRIAQPKIPDDIAKAWAKWFEEVDRLEVTTNQPESEYQQLLLNKYRQQGLEL</sequence>
<keyword evidence="2" id="KW-1185">Reference proteome</keyword>